<evidence type="ECO:0000313" key="3">
    <source>
        <dbReference type="Proteomes" id="UP000199651"/>
    </source>
</evidence>
<feature type="region of interest" description="Disordered" evidence="1">
    <location>
        <begin position="104"/>
        <end position="124"/>
    </location>
</feature>
<dbReference type="RefSeq" id="WP_091382573.1">
    <property type="nucleotide sequence ID" value="NZ_FNDV01000001.1"/>
</dbReference>
<proteinExistence type="predicted"/>
<evidence type="ECO:0008006" key="4">
    <source>
        <dbReference type="Google" id="ProtNLM"/>
    </source>
</evidence>
<protein>
    <recommendedName>
        <fullName evidence="4">Excreted virulence factor EspC, type VII ESX diderm</fullName>
    </recommendedName>
</protein>
<keyword evidence="3" id="KW-1185">Reference proteome</keyword>
<dbReference type="STRING" id="504798.SAMN05421871_101776"/>
<evidence type="ECO:0000313" key="2">
    <source>
        <dbReference type="EMBL" id="SDP73611.1"/>
    </source>
</evidence>
<sequence>MGKGKGGGFDFDPEAVRGFAAVFADAQAQVTQIQAKIGQTEAKSADFGKSFVEHGAKFEQYMAALAADLAHLATHLGEVHAKLNEGTELVVTSDSSGYTSMKTLDERLQGSKPSTGSSSRTQAV</sequence>
<accession>A0A1H0V5J5</accession>
<dbReference type="Proteomes" id="UP000199651">
    <property type="component" value="Unassembled WGS sequence"/>
</dbReference>
<gene>
    <name evidence="2" type="ORF">SAMN05192558_11322</name>
</gene>
<dbReference type="EMBL" id="FNJB01000013">
    <property type="protein sequence ID" value="SDP73611.1"/>
    <property type="molecule type" value="Genomic_DNA"/>
</dbReference>
<reference evidence="3" key="1">
    <citation type="submission" date="2016-10" db="EMBL/GenBank/DDBJ databases">
        <authorList>
            <person name="Varghese N."/>
            <person name="Submissions S."/>
        </authorList>
    </citation>
    <scope>NUCLEOTIDE SEQUENCE [LARGE SCALE GENOMIC DNA]</scope>
    <source>
        <strain evidence="3">IBRC-M 10655</strain>
    </source>
</reference>
<dbReference type="AlphaFoldDB" id="A0A1H0V5J5"/>
<name>A0A1H0V5J5_9PSEU</name>
<organism evidence="2 3">
    <name type="scientific">Actinokineospora alba</name>
    <dbReference type="NCBI Taxonomy" id="504798"/>
    <lineage>
        <taxon>Bacteria</taxon>
        <taxon>Bacillati</taxon>
        <taxon>Actinomycetota</taxon>
        <taxon>Actinomycetes</taxon>
        <taxon>Pseudonocardiales</taxon>
        <taxon>Pseudonocardiaceae</taxon>
        <taxon>Actinokineospora</taxon>
    </lineage>
</organism>
<evidence type="ECO:0000256" key="1">
    <source>
        <dbReference type="SAM" id="MobiDB-lite"/>
    </source>
</evidence>
<feature type="compositionally biased region" description="Polar residues" evidence="1">
    <location>
        <begin position="111"/>
        <end position="124"/>
    </location>
</feature>